<reference evidence="1 2" key="1">
    <citation type="submission" date="2023-10" db="EMBL/GenBank/DDBJ databases">
        <authorList>
            <person name="Maclean D."/>
            <person name="Macfadyen A."/>
        </authorList>
    </citation>
    <scope>NUCLEOTIDE SEQUENCE [LARGE SCALE GENOMIC DNA]</scope>
</reference>
<protein>
    <submittedName>
        <fullName evidence="1">Uncharacterized protein</fullName>
    </submittedName>
</protein>
<keyword evidence="2" id="KW-1185">Reference proteome</keyword>
<proteinExistence type="predicted"/>
<evidence type="ECO:0000313" key="2">
    <source>
        <dbReference type="Proteomes" id="UP001314263"/>
    </source>
</evidence>
<dbReference type="Proteomes" id="UP001314263">
    <property type="component" value="Unassembled WGS sequence"/>
</dbReference>
<sequence>MEAIVQYPDGKAVAAMTRFLHGVTMHEEGSWVEPRTDQTQFRRELNELRTDTNRSLSTSAAQRVWSEGKHAYNMQLHEAAVRRATELASVAGPTHLLALAAEGLKRCTGVREQITVPSIQYRFRQQMQGDLDTFHLLHQQLRNKKLLVWHKLG</sequence>
<dbReference type="EMBL" id="CAUYUE010000017">
    <property type="protein sequence ID" value="CAK0787366.1"/>
    <property type="molecule type" value="Genomic_DNA"/>
</dbReference>
<gene>
    <name evidence="1" type="ORF">CVIRNUC_010586</name>
</gene>
<dbReference type="AlphaFoldDB" id="A0AAV1IJ71"/>
<comment type="caution">
    <text evidence="1">The sequence shown here is derived from an EMBL/GenBank/DDBJ whole genome shotgun (WGS) entry which is preliminary data.</text>
</comment>
<evidence type="ECO:0000313" key="1">
    <source>
        <dbReference type="EMBL" id="CAK0787366.1"/>
    </source>
</evidence>
<accession>A0AAV1IJ71</accession>
<name>A0AAV1IJ71_9CHLO</name>
<organism evidence="1 2">
    <name type="scientific">Coccomyxa viridis</name>
    <dbReference type="NCBI Taxonomy" id="1274662"/>
    <lineage>
        <taxon>Eukaryota</taxon>
        <taxon>Viridiplantae</taxon>
        <taxon>Chlorophyta</taxon>
        <taxon>core chlorophytes</taxon>
        <taxon>Trebouxiophyceae</taxon>
        <taxon>Trebouxiophyceae incertae sedis</taxon>
        <taxon>Coccomyxaceae</taxon>
        <taxon>Coccomyxa</taxon>
    </lineage>
</organism>